<gene>
    <name evidence="4" type="ORF">CK203_010867</name>
</gene>
<feature type="domain" description="Reverse transcriptase zinc-binding" evidence="3">
    <location>
        <begin position="172"/>
        <end position="245"/>
    </location>
</feature>
<organism evidence="4 5">
    <name type="scientific">Vitis vinifera</name>
    <name type="common">Grape</name>
    <dbReference type="NCBI Taxonomy" id="29760"/>
    <lineage>
        <taxon>Eukaryota</taxon>
        <taxon>Viridiplantae</taxon>
        <taxon>Streptophyta</taxon>
        <taxon>Embryophyta</taxon>
        <taxon>Tracheophyta</taxon>
        <taxon>Spermatophyta</taxon>
        <taxon>Magnoliopsida</taxon>
        <taxon>eudicotyledons</taxon>
        <taxon>Gunneridae</taxon>
        <taxon>Pentapetalae</taxon>
        <taxon>rosids</taxon>
        <taxon>Vitales</taxon>
        <taxon>Vitaceae</taxon>
        <taxon>Viteae</taxon>
        <taxon>Vitis</taxon>
    </lineage>
</organism>
<evidence type="ECO:0000313" key="4">
    <source>
        <dbReference type="EMBL" id="RVX08812.1"/>
    </source>
</evidence>
<dbReference type="InterPro" id="IPR026960">
    <property type="entry name" value="RVT-Znf"/>
</dbReference>
<evidence type="ECO:0000256" key="2">
    <source>
        <dbReference type="SAM" id="SignalP"/>
    </source>
</evidence>
<comment type="caution">
    <text evidence="4">The sequence shown here is derived from an EMBL/GenBank/DDBJ whole genome shotgun (WGS) entry which is preliminary data.</text>
</comment>
<dbReference type="AlphaFoldDB" id="A0A438JIP7"/>
<feature type="chain" id="PRO_5019070836" description="Reverse transcriptase zinc-binding domain-containing protein" evidence="2">
    <location>
        <begin position="32"/>
        <end position="478"/>
    </location>
</feature>
<evidence type="ECO:0000313" key="5">
    <source>
        <dbReference type="Proteomes" id="UP000288805"/>
    </source>
</evidence>
<dbReference type="EMBL" id="QGNW01000040">
    <property type="protein sequence ID" value="RVX08812.1"/>
    <property type="molecule type" value="Genomic_DNA"/>
</dbReference>
<feature type="signal peptide" evidence="2">
    <location>
        <begin position="1"/>
        <end position="31"/>
    </location>
</feature>
<dbReference type="PANTHER" id="PTHR34105">
    <property type="entry name" value="PROLINE-, GLUTAMIC ACID- AND LEUCINE-RICH PROTEIN 1"/>
    <property type="match status" value="1"/>
</dbReference>
<feature type="region of interest" description="Disordered" evidence="1">
    <location>
        <begin position="438"/>
        <end position="478"/>
    </location>
</feature>
<accession>A0A438JIP7</accession>
<dbReference type="Proteomes" id="UP000288805">
    <property type="component" value="Unassembled WGS sequence"/>
</dbReference>
<evidence type="ECO:0000259" key="3">
    <source>
        <dbReference type="Pfam" id="PF13966"/>
    </source>
</evidence>
<dbReference type="PANTHER" id="PTHR34105:SF1">
    <property type="entry name" value="PROLINE-, GLUTAMIC ACID- AND LEUCINE-RICH PROTEIN 1"/>
    <property type="match status" value="1"/>
</dbReference>
<proteinExistence type="predicted"/>
<keyword evidence="2" id="KW-0732">Signal</keyword>
<reference evidence="4 5" key="1">
    <citation type="journal article" date="2018" name="PLoS Genet.">
        <title>Population sequencing reveals clonal diversity and ancestral inbreeding in the grapevine cultivar Chardonnay.</title>
        <authorList>
            <person name="Roach M.J."/>
            <person name="Johnson D.L."/>
            <person name="Bohlmann J."/>
            <person name="van Vuuren H.J."/>
            <person name="Jones S.J."/>
            <person name="Pretorius I.S."/>
            <person name="Schmidt S.A."/>
            <person name="Borneman A.R."/>
        </authorList>
    </citation>
    <scope>NUCLEOTIDE SEQUENCE [LARGE SCALE GENOMIC DNA]</scope>
    <source>
        <strain evidence="5">cv. Chardonnay</strain>
        <tissue evidence="4">Leaf</tissue>
    </source>
</reference>
<evidence type="ECO:0000256" key="1">
    <source>
        <dbReference type="SAM" id="MobiDB-lite"/>
    </source>
</evidence>
<sequence>MGGALRSEHWRLKVDLLLITIATNACKGGWADDERVISLPSDATSTQADFQLAALRALLASLLSPARVRPPYLAQGLELFRRGSAVPDSNFSMPPFFKTASATNWSFPHKKASLMNVILWSRGLEGDWEVVGFFNSKISFAVGNGSRVKFWKDRWCSKEPLYVTFPLLFALFDSKEAWVADFWEQRGEGGNWNFHFVRNLNDWEVSFFIWEACWGRVLTLDQLQRREWKLANRCALCKEELESIDRKQETGTRLAEFCTHALLALEVLIHPRALPLEDFPTVNRKSFDNGANNKYPESMYSGGQDLNTPFSRGPLGMTLGVPNPDYDLYDKWLGSDDEIDIPSKVAKKIDHRSAATGADMREGGTEEEIMVESHQFPESISQEESTFPAVISASTSTKIEIGKVASDSGALDPGDSEIATGNDVLVAKGDSFAIQGENASTAVSNSERSKGLVSELDNESSMDSFPDIVDADPDSDSE</sequence>
<name>A0A438JIP7_VITVI</name>
<protein>
    <recommendedName>
        <fullName evidence="3">Reverse transcriptase zinc-binding domain-containing protein</fullName>
    </recommendedName>
</protein>
<dbReference type="Pfam" id="PF13966">
    <property type="entry name" value="zf-RVT"/>
    <property type="match status" value="1"/>
</dbReference>
<feature type="compositionally biased region" description="Acidic residues" evidence="1">
    <location>
        <begin position="469"/>
        <end position="478"/>
    </location>
</feature>